<gene>
    <name evidence="7" type="ORF">RDI58_000981</name>
</gene>
<dbReference type="SMART" id="SM00432">
    <property type="entry name" value="MADS"/>
    <property type="match status" value="1"/>
</dbReference>
<dbReference type="Pfam" id="PF00319">
    <property type="entry name" value="SRF-TF"/>
    <property type="match status" value="1"/>
</dbReference>
<keyword evidence="4" id="KW-0804">Transcription</keyword>
<dbReference type="AlphaFoldDB" id="A0AAN8U230"/>
<dbReference type="PANTHER" id="PTHR11945:SF597">
    <property type="entry name" value="MADS BOX PROTEIN"/>
    <property type="match status" value="1"/>
</dbReference>
<comment type="subcellular location">
    <subcellularLocation>
        <location evidence="1">Nucleus</location>
    </subcellularLocation>
</comment>
<protein>
    <recommendedName>
        <fullName evidence="6">MADS-box domain-containing protein</fullName>
    </recommendedName>
</protein>
<proteinExistence type="predicted"/>
<evidence type="ECO:0000313" key="7">
    <source>
        <dbReference type="EMBL" id="KAK6803197.1"/>
    </source>
</evidence>
<dbReference type="GO" id="GO:0005634">
    <property type="term" value="C:nucleus"/>
    <property type="evidence" value="ECO:0007669"/>
    <property type="project" value="UniProtKB-SubCell"/>
</dbReference>
<dbReference type="InterPro" id="IPR036879">
    <property type="entry name" value="TF_MADSbox_sf"/>
</dbReference>
<dbReference type="PROSITE" id="PS50066">
    <property type="entry name" value="MADS_BOX_2"/>
    <property type="match status" value="1"/>
</dbReference>
<keyword evidence="2" id="KW-0805">Transcription regulation</keyword>
<evidence type="ECO:0000256" key="2">
    <source>
        <dbReference type="ARBA" id="ARBA00023015"/>
    </source>
</evidence>
<evidence type="ECO:0000259" key="6">
    <source>
        <dbReference type="PROSITE" id="PS50066"/>
    </source>
</evidence>
<dbReference type="Gene3D" id="3.40.1810.10">
    <property type="entry name" value="Transcription factor, MADS-box"/>
    <property type="match status" value="1"/>
</dbReference>
<name>A0AAN8U230_SOLBU</name>
<dbReference type="CDD" id="cd00120">
    <property type="entry name" value="MADS"/>
    <property type="match status" value="1"/>
</dbReference>
<accession>A0AAN8U230</accession>
<dbReference type="EMBL" id="JBANQN010000001">
    <property type="protein sequence ID" value="KAK6803197.1"/>
    <property type="molecule type" value="Genomic_DNA"/>
</dbReference>
<dbReference type="Proteomes" id="UP001371456">
    <property type="component" value="Unassembled WGS sequence"/>
</dbReference>
<reference evidence="7 8" key="1">
    <citation type="submission" date="2024-02" db="EMBL/GenBank/DDBJ databases">
        <title>de novo genome assembly of Solanum bulbocastanum strain 11H21.</title>
        <authorList>
            <person name="Hosaka A.J."/>
        </authorList>
    </citation>
    <scope>NUCLEOTIDE SEQUENCE [LARGE SCALE GENOMIC DNA]</scope>
    <source>
        <tissue evidence="7">Young leaves</tissue>
    </source>
</reference>
<dbReference type="GO" id="GO:0000978">
    <property type="term" value="F:RNA polymerase II cis-regulatory region sequence-specific DNA binding"/>
    <property type="evidence" value="ECO:0007669"/>
    <property type="project" value="TreeGrafter"/>
</dbReference>
<dbReference type="InterPro" id="IPR002100">
    <property type="entry name" value="TF_MADSbox"/>
</dbReference>
<comment type="caution">
    <text evidence="7">The sequence shown here is derived from an EMBL/GenBank/DDBJ whole genome shotgun (WGS) entry which is preliminary data.</text>
</comment>
<dbReference type="GO" id="GO:0000981">
    <property type="term" value="F:DNA-binding transcription factor activity, RNA polymerase II-specific"/>
    <property type="evidence" value="ECO:0007669"/>
    <property type="project" value="TreeGrafter"/>
</dbReference>
<evidence type="ECO:0000256" key="3">
    <source>
        <dbReference type="ARBA" id="ARBA00023125"/>
    </source>
</evidence>
<organism evidence="7 8">
    <name type="scientific">Solanum bulbocastanum</name>
    <name type="common">Wild potato</name>
    <dbReference type="NCBI Taxonomy" id="147425"/>
    <lineage>
        <taxon>Eukaryota</taxon>
        <taxon>Viridiplantae</taxon>
        <taxon>Streptophyta</taxon>
        <taxon>Embryophyta</taxon>
        <taxon>Tracheophyta</taxon>
        <taxon>Spermatophyta</taxon>
        <taxon>Magnoliopsida</taxon>
        <taxon>eudicotyledons</taxon>
        <taxon>Gunneridae</taxon>
        <taxon>Pentapetalae</taxon>
        <taxon>asterids</taxon>
        <taxon>lamiids</taxon>
        <taxon>Solanales</taxon>
        <taxon>Solanaceae</taxon>
        <taxon>Solanoideae</taxon>
        <taxon>Solaneae</taxon>
        <taxon>Solanum</taxon>
    </lineage>
</organism>
<evidence type="ECO:0000313" key="8">
    <source>
        <dbReference type="Proteomes" id="UP001371456"/>
    </source>
</evidence>
<evidence type="ECO:0000256" key="4">
    <source>
        <dbReference type="ARBA" id="ARBA00023163"/>
    </source>
</evidence>
<feature type="domain" description="MADS-box" evidence="6">
    <location>
        <begin position="7"/>
        <end position="67"/>
    </location>
</feature>
<sequence length="80" mass="9228">MAEKNTLGCQKIPMAKIENEDDFYSSFSNRRETLYKKASDMIGKYDIDVGITIFSPSDNPFSFFHPTIDVVVDRFFSPYT</sequence>
<evidence type="ECO:0000256" key="1">
    <source>
        <dbReference type="ARBA" id="ARBA00004123"/>
    </source>
</evidence>
<dbReference type="PANTHER" id="PTHR11945">
    <property type="entry name" value="MADS BOX PROTEIN"/>
    <property type="match status" value="1"/>
</dbReference>
<evidence type="ECO:0000256" key="5">
    <source>
        <dbReference type="ARBA" id="ARBA00023242"/>
    </source>
</evidence>
<dbReference type="SUPFAM" id="SSF55455">
    <property type="entry name" value="SRF-like"/>
    <property type="match status" value="1"/>
</dbReference>
<keyword evidence="3" id="KW-0238">DNA-binding</keyword>
<dbReference type="GO" id="GO:0046983">
    <property type="term" value="F:protein dimerization activity"/>
    <property type="evidence" value="ECO:0007669"/>
    <property type="project" value="InterPro"/>
</dbReference>
<keyword evidence="5" id="KW-0539">Nucleus</keyword>
<keyword evidence="8" id="KW-1185">Reference proteome</keyword>